<protein>
    <submittedName>
        <fullName evidence="2">Uncharacterized protein</fullName>
    </submittedName>
</protein>
<dbReference type="Proteomes" id="UP000703269">
    <property type="component" value="Unassembled WGS sequence"/>
</dbReference>
<sequence length="370" mass="40480">MSNPTNPYAPDEPASVIFAEKTWLQGCVLNSVAYGTQFALFVGCASLLWQRTTAPNRVRNRLFMAYVCVMFGLGTVAMVSNAAFVQFAFITNRDYPGGPAAVENDFFAAPIDEGGNVAFVIQCWLADALLIWRYTVIYRGSRVPAWIVALWPSLILLGSIVTGVLWSIQISATSLHVHASQVVNWTIPFLSLTISLNILVTLAIVIRIQIYRLRLTRILGKHHASSYTGVVAMIVESAAIYSAFAIIVLVTFTINSSVLNIFLQAMSQVQTCTTLLIIYRVAQGRAWMTNTSDTIMSTLNAGTSGGSRARTMRLARAHLASGDDMLPHTYVLDTMTKEGQSTTQYSRELSGSSTDVQKAEIAVEVVQEMA</sequence>
<gene>
    <name evidence="2" type="ORF">PsYK624_048560</name>
</gene>
<reference evidence="2 3" key="1">
    <citation type="submission" date="2021-08" db="EMBL/GenBank/DDBJ databases">
        <title>Draft Genome Sequence of Phanerochaete sordida strain YK-624.</title>
        <authorList>
            <person name="Mori T."/>
            <person name="Dohra H."/>
            <person name="Suzuki T."/>
            <person name="Kawagishi H."/>
            <person name="Hirai H."/>
        </authorList>
    </citation>
    <scope>NUCLEOTIDE SEQUENCE [LARGE SCALE GENOMIC DNA]</scope>
    <source>
        <strain evidence="2 3">YK-624</strain>
    </source>
</reference>
<evidence type="ECO:0000313" key="2">
    <source>
        <dbReference type="EMBL" id="GJE88770.1"/>
    </source>
</evidence>
<evidence type="ECO:0000256" key="1">
    <source>
        <dbReference type="SAM" id="Phobius"/>
    </source>
</evidence>
<accession>A0A9P3G768</accession>
<feature type="transmembrane region" description="Helical" evidence="1">
    <location>
        <begin position="227"/>
        <end position="252"/>
    </location>
</feature>
<feature type="transmembrane region" description="Helical" evidence="1">
    <location>
        <begin position="62"/>
        <end position="89"/>
    </location>
</feature>
<keyword evidence="3" id="KW-1185">Reference proteome</keyword>
<dbReference type="OrthoDB" id="2641762at2759"/>
<evidence type="ECO:0000313" key="3">
    <source>
        <dbReference type="Proteomes" id="UP000703269"/>
    </source>
</evidence>
<name>A0A9P3G768_9APHY</name>
<keyword evidence="1" id="KW-1133">Transmembrane helix</keyword>
<proteinExistence type="predicted"/>
<dbReference type="AlphaFoldDB" id="A0A9P3G768"/>
<feature type="transmembrane region" description="Helical" evidence="1">
    <location>
        <begin position="258"/>
        <end position="279"/>
    </location>
</feature>
<comment type="caution">
    <text evidence="2">The sequence shown here is derived from an EMBL/GenBank/DDBJ whole genome shotgun (WGS) entry which is preliminary data.</text>
</comment>
<feature type="transmembrane region" description="Helical" evidence="1">
    <location>
        <begin position="32"/>
        <end position="50"/>
    </location>
</feature>
<organism evidence="2 3">
    <name type="scientific">Phanerochaete sordida</name>
    <dbReference type="NCBI Taxonomy" id="48140"/>
    <lineage>
        <taxon>Eukaryota</taxon>
        <taxon>Fungi</taxon>
        <taxon>Dikarya</taxon>
        <taxon>Basidiomycota</taxon>
        <taxon>Agaricomycotina</taxon>
        <taxon>Agaricomycetes</taxon>
        <taxon>Polyporales</taxon>
        <taxon>Phanerochaetaceae</taxon>
        <taxon>Phanerochaete</taxon>
    </lineage>
</organism>
<feature type="transmembrane region" description="Helical" evidence="1">
    <location>
        <begin position="117"/>
        <end position="136"/>
    </location>
</feature>
<dbReference type="EMBL" id="BPQB01000010">
    <property type="protein sequence ID" value="GJE88770.1"/>
    <property type="molecule type" value="Genomic_DNA"/>
</dbReference>
<feature type="transmembrane region" description="Helical" evidence="1">
    <location>
        <begin position="186"/>
        <end position="206"/>
    </location>
</feature>
<feature type="transmembrane region" description="Helical" evidence="1">
    <location>
        <begin position="143"/>
        <end position="166"/>
    </location>
</feature>
<keyword evidence="1" id="KW-0812">Transmembrane</keyword>
<keyword evidence="1" id="KW-0472">Membrane</keyword>